<evidence type="ECO:0000259" key="7">
    <source>
        <dbReference type="SMART" id="SM00906"/>
    </source>
</evidence>
<evidence type="ECO:0000256" key="5">
    <source>
        <dbReference type="ARBA" id="ARBA00023242"/>
    </source>
</evidence>
<dbReference type="SMART" id="SM00906">
    <property type="entry name" value="Fungal_trans"/>
    <property type="match status" value="1"/>
</dbReference>
<dbReference type="InterPro" id="IPR052073">
    <property type="entry name" value="Amide_Lactam_Regulators"/>
</dbReference>
<sequence length="807" mass="90742">MLVSHRPLAPHYPQTSSCTPEDAAEENQNHDARHRSGIPPSFRRGRGGRACFGETGITERDILAGKGQKSGIPSQSHPVIESQTPSSKSQKSKDQPQQDDMTFYAGLIEPGLIEKPIEKPGRVGYVGEHSNFSMLFKNYSANPLNTLHIPLPSYPADSTALSPKIDSAEIAILRKRGAFALPTQELCDELVDCYFKWVAPVVPVISRTRFMKSYRDHRNPPSLLLINSILLAGSRVCPRTQIMTEDTSTPAATIFYQRAKALYEANYEEDRVTIVQSLILMGWYWEDNHKVSRNVFYWVGIAVTLAQGFGMHRNAERSRLSRSDKRLWKRIWWTLYTRDRSVSVALSLPAQINMDECDVDMICEDDFVEEDDEYGFTIPPNRIHVKFFLHYVKICELMDLVLLEHYSVSTSKHRNRDTSVLTQCDLALTKLLESCPEPLKWDSSRYSFWSALLHCFHFTTSCLLHRAYLPAVTSQSGKNDPKEDIHIPRNPAFHAANVLTSILEVMRLHDDLRHTPPFIVYTGLTTLAIHTYQLHITPERHRLPILRRVWISMQTMERLAEVWLVAKMVHQVFKTVLAVSGFADCLDEGNSFGLKDIEAGNDTEEGNEADTRLRRNSKSVVYAQPLTPSLKEQLNLFISAIIPNASKKSRPRPSRSAVAKEKSGPGKKPSPVFSDHFSESCENYQQVGDVAEYVSTSSQSLSHLDRGSAGAALTPELDTGSMANNERSLQNSLGWDPWYTYCGGVEFFASEVGGLLNLHSTQASRAPGDDPYDAWLSNDLPNAVIGPPVPTSMEADTWYQFFSLSEG</sequence>
<feature type="non-terminal residue" evidence="8">
    <location>
        <position position="807"/>
    </location>
</feature>
<gene>
    <name evidence="8" type="ORF">B7463_g3329</name>
</gene>
<reference evidence="8 9" key="1">
    <citation type="submission" date="2018-05" db="EMBL/GenBank/DDBJ databases">
        <title>Draft genome sequence of Scytalidium lignicola DSM 105466, a ubiquitous saprotrophic fungus.</title>
        <authorList>
            <person name="Buettner E."/>
            <person name="Gebauer A.M."/>
            <person name="Hofrichter M."/>
            <person name="Liers C."/>
            <person name="Kellner H."/>
        </authorList>
    </citation>
    <scope>NUCLEOTIDE SEQUENCE [LARGE SCALE GENOMIC DNA]</scope>
    <source>
        <strain evidence="8 9">DSM 105466</strain>
    </source>
</reference>
<evidence type="ECO:0000313" key="9">
    <source>
        <dbReference type="Proteomes" id="UP000258309"/>
    </source>
</evidence>
<feature type="non-terminal residue" evidence="8">
    <location>
        <position position="1"/>
    </location>
</feature>
<evidence type="ECO:0000256" key="4">
    <source>
        <dbReference type="ARBA" id="ARBA00023163"/>
    </source>
</evidence>
<feature type="region of interest" description="Disordered" evidence="6">
    <location>
        <begin position="1"/>
        <end position="51"/>
    </location>
</feature>
<keyword evidence="3" id="KW-0238">DNA-binding</keyword>
<dbReference type="GO" id="GO:0003677">
    <property type="term" value="F:DNA binding"/>
    <property type="evidence" value="ECO:0007669"/>
    <property type="project" value="UniProtKB-KW"/>
</dbReference>
<dbReference type="AlphaFoldDB" id="A0A3E2HHX2"/>
<dbReference type="EMBL" id="NCSJ02000043">
    <property type="protein sequence ID" value="RFU33026.1"/>
    <property type="molecule type" value="Genomic_DNA"/>
</dbReference>
<dbReference type="STRING" id="5539.A0A3E2HHX2"/>
<protein>
    <recommendedName>
        <fullName evidence="7">Xylanolytic transcriptional activator regulatory domain-containing protein</fullName>
    </recommendedName>
</protein>
<accession>A0A3E2HHX2</accession>
<evidence type="ECO:0000256" key="3">
    <source>
        <dbReference type="ARBA" id="ARBA00023125"/>
    </source>
</evidence>
<evidence type="ECO:0000256" key="2">
    <source>
        <dbReference type="ARBA" id="ARBA00023015"/>
    </source>
</evidence>
<feature type="region of interest" description="Disordered" evidence="6">
    <location>
        <begin position="66"/>
        <end position="97"/>
    </location>
</feature>
<dbReference type="Proteomes" id="UP000258309">
    <property type="component" value="Unassembled WGS sequence"/>
</dbReference>
<dbReference type="CDD" id="cd12148">
    <property type="entry name" value="fungal_TF_MHR"/>
    <property type="match status" value="1"/>
</dbReference>
<evidence type="ECO:0000256" key="1">
    <source>
        <dbReference type="ARBA" id="ARBA00022833"/>
    </source>
</evidence>
<keyword evidence="4" id="KW-0804">Transcription</keyword>
<dbReference type="GO" id="GO:0006351">
    <property type="term" value="P:DNA-templated transcription"/>
    <property type="evidence" value="ECO:0007669"/>
    <property type="project" value="InterPro"/>
</dbReference>
<evidence type="ECO:0000256" key="6">
    <source>
        <dbReference type="SAM" id="MobiDB-lite"/>
    </source>
</evidence>
<evidence type="ECO:0000313" key="8">
    <source>
        <dbReference type="EMBL" id="RFU33026.1"/>
    </source>
</evidence>
<keyword evidence="2" id="KW-0805">Transcription regulation</keyword>
<dbReference type="PANTHER" id="PTHR47171:SF3">
    <property type="entry name" value="FARA-RELATED"/>
    <property type="match status" value="1"/>
</dbReference>
<dbReference type="OMA" id="KCARRIT"/>
<dbReference type="OrthoDB" id="5121955at2759"/>
<feature type="domain" description="Xylanolytic transcriptional activator regulatory" evidence="7">
    <location>
        <begin position="295"/>
        <end position="367"/>
    </location>
</feature>
<keyword evidence="9" id="KW-1185">Reference proteome</keyword>
<dbReference type="PANTHER" id="PTHR47171">
    <property type="entry name" value="FARA-RELATED"/>
    <property type="match status" value="1"/>
</dbReference>
<dbReference type="Pfam" id="PF04082">
    <property type="entry name" value="Fungal_trans"/>
    <property type="match status" value="1"/>
</dbReference>
<keyword evidence="1" id="KW-0862">Zinc</keyword>
<dbReference type="InterPro" id="IPR007219">
    <property type="entry name" value="XnlR_reg_dom"/>
</dbReference>
<organism evidence="8 9">
    <name type="scientific">Scytalidium lignicola</name>
    <name type="common">Hyphomycete</name>
    <dbReference type="NCBI Taxonomy" id="5539"/>
    <lineage>
        <taxon>Eukaryota</taxon>
        <taxon>Fungi</taxon>
        <taxon>Dikarya</taxon>
        <taxon>Ascomycota</taxon>
        <taxon>Pezizomycotina</taxon>
        <taxon>Leotiomycetes</taxon>
        <taxon>Leotiomycetes incertae sedis</taxon>
        <taxon>Scytalidium</taxon>
    </lineage>
</organism>
<proteinExistence type="predicted"/>
<keyword evidence="5" id="KW-0539">Nucleus</keyword>
<dbReference type="GO" id="GO:0008270">
    <property type="term" value="F:zinc ion binding"/>
    <property type="evidence" value="ECO:0007669"/>
    <property type="project" value="InterPro"/>
</dbReference>
<comment type="caution">
    <text evidence="8">The sequence shown here is derived from an EMBL/GenBank/DDBJ whole genome shotgun (WGS) entry which is preliminary data.</text>
</comment>
<feature type="region of interest" description="Disordered" evidence="6">
    <location>
        <begin position="646"/>
        <end position="675"/>
    </location>
</feature>
<name>A0A3E2HHX2_SCYLI</name>